<evidence type="ECO:0000256" key="1">
    <source>
        <dbReference type="SAM" id="MobiDB-lite"/>
    </source>
</evidence>
<dbReference type="Proteomes" id="UP001169063">
    <property type="component" value="Unassembled WGS sequence"/>
</dbReference>
<feature type="region of interest" description="Disordered" evidence="1">
    <location>
        <begin position="114"/>
        <end position="155"/>
    </location>
</feature>
<feature type="compositionally biased region" description="Polar residues" evidence="1">
    <location>
        <begin position="131"/>
        <end position="144"/>
    </location>
</feature>
<reference evidence="2" key="1">
    <citation type="submission" date="2023-07" db="EMBL/GenBank/DDBJ databases">
        <title>Brevundimonas soil sp. nov., isolated from the soil of chemical plant.</title>
        <authorList>
            <person name="Wu N."/>
        </authorList>
    </citation>
    <scope>NUCLEOTIDE SEQUENCE</scope>
    <source>
        <strain evidence="2">XZ-24</strain>
    </source>
</reference>
<comment type="caution">
    <text evidence="2">The sequence shown here is derived from an EMBL/GenBank/DDBJ whole genome shotgun (WGS) entry which is preliminary data.</text>
</comment>
<name>A0ABT8SMM7_9CAUL</name>
<proteinExistence type="predicted"/>
<sequence>MFDHQPEISPRSAKVHCFVGEGYFDLRLRIGELIQLQEKLDSGPSAILGRLQSGDWRIGDITETIRLALIGGGLGQKEAFDLVTRNVREGYLIQYQTVALMALYAALAGVEDDPIEGEPQAPATVPEPTEENSSVGVPISSSPEPRTIRPSKSKK</sequence>
<keyword evidence="3" id="KW-1185">Reference proteome</keyword>
<evidence type="ECO:0000313" key="2">
    <source>
        <dbReference type="EMBL" id="MDO1559826.1"/>
    </source>
</evidence>
<evidence type="ECO:0000313" key="3">
    <source>
        <dbReference type="Proteomes" id="UP001169063"/>
    </source>
</evidence>
<dbReference type="Pfam" id="PF11836">
    <property type="entry name" value="Phage_TAC_11"/>
    <property type="match status" value="1"/>
</dbReference>
<gene>
    <name evidence="2" type="ORF">Q0812_10350</name>
</gene>
<protein>
    <submittedName>
        <fullName evidence="2">Gene transfer agent family protein</fullName>
    </submittedName>
</protein>
<dbReference type="RefSeq" id="WP_302110258.1">
    <property type="nucleotide sequence ID" value="NZ_JAUKTR010000004.1"/>
</dbReference>
<organism evidence="2 3">
    <name type="scientific">Peiella sedimenti</name>
    <dbReference type="NCBI Taxonomy" id="3061083"/>
    <lineage>
        <taxon>Bacteria</taxon>
        <taxon>Pseudomonadati</taxon>
        <taxon>Pseudomonadota</taxon>
        <taxon>Alphaproteobacteria</taxon>
        <taxon>Caulobacterales</taxon>
        <taxon>Caulobacteraceae</taxon>
        <taxon>Peiella</taxon>
    </lineage>
</organism>
<dbReference type="InterPro" id="IPR021791">
    <property type="entry name" value="Phage_TAC_11"/>
</dbReference>
<dbReference type="EMBL" id="JAUKTR010000004">
    <property type="protein sequence ID" value="MDO1559826.1"/>
    <property type="molecule type" value="Genomic_DNA"/>
</dbReference>
<accession>A0ABT8SMM7</accession>